<dbReference type="RefSeq" id="WP_307279748.1">
    <property type="nucleotide sequence ID" value="NZ_JAUSVX010000013.1"/>
</dbReference>
<protein>
    <submittedName>
        <fullName evidence="2">Phasin</fullName>
    </submittedName>
</protein>
<organism evidence="2 3">
    <name type="scientific">Labrys wisconsinensis</name>
    <dbReference type="NCBI Taxonomy" id="425677"/>
    <lineage>
        <taxon>Bacteria</taxon>
        <taxon>Pseudomonadati</taxon>
        <taxon>Pseudomonadota</taxon>
        <taxon>Alphaproteobacteria</taxon>
        <taxon>Hyphomicrobiales</taxon>
        <taxon>Xanthobacteraceae</taxon>
        <taxon>Labrys</taxon>
    </lineage>
</organism>
<feature type="domain" description="Phasin" evidence="1">
    <location>
        <begin position="44"/>
        <end position="142"/>
    </location>
</feature>
<accession>A0ABU0JED5</accession>
<dbReference type="InterPro" id="IPR010127">
    <property type="entry name" value="Phasin_subfam-1"/>
</dbReference>
<proteinExistence type="predicted"/>
<sequence>MAQPKPKSDSIETPFETVAKLEVPAAVRDFAEKGVAQAKDAYAKFKLAADETSDLIEGTYSTASKGVTALGQKALETARTNTNASFDHALSLLGVKTLSDAIELNTAFLRKQAETATQQVKEFGELAQKLSTEAAGPIKAQFEKALKFQA</sequence>
<dbReference type="EMBL" id="JAUSVX010000013">
    <property type="protein sequence ID" value="MDQ0472639.1"/>
    <property type="molecule type" value="Genomic_DNA"/>
</dbReference>
<name>A0ABU0JED5_9HYPH</name>
<evidence type="ECO:0000259" key="1">
    <source>
        <dbReference type="Pfam" id="PF09361"/>
    </source>
</evidence>
<dbReference type="Pfam" id="PF09361">
    <property type="entry name" value="Phasin_2"/>
    <property type="match status" value="1"/>
</dbReference>
<comment type="caution">
    <text evidence="2">The sequence shown here is derived from an EMBL/GenBank/DDBJ whole genome shotgun (WGS) entry which is preliminary data.</text>
</comment>
<dbReference type="Proteomes" id="UP001242480">
    <property type="component" value="Unassembled WGS sequence"/>
</dbReference>
<evidence type="ECO:0000313" key="2">
    <source>
        <dbReference type="EMBL" id="MDQ0472639.1"/>
    </source>
</evidence>
<dbReference type="InterPro" id="IPR010234">
    <property type="entry name" value="Phasin_subfam-2"/>
</dbReference>
<keyword evidence="3" id="KW-1185">Reference proteome</keyword>
<dbReference type="NCBIfam" id="TIGR01841">
    <property type="entry name" value="phasin"/>
    <property type="match status" value="1"/>
</dbReference>
<dbReference type="NCBIfam" id="TIGR01985">
    <property type="entry name" value="phasin_2"/>
    <property type="match status" value="1"/>
</dbReference>
<gene>
    <name evidence="2" type="ORF">QO011_005669</name>
</gene>
<evidence type="ECO:0000313" key="3">
    <source>
        <dbReference type="Proteomes" id="UP001242480"/>
    </source>
</evidence>
<dbReference type="InterPro" id="IPR018968">
    <property type="entry name" value="Phasin"/>
</dbReference>
<reference evidence="2 3" key="1">
    <citation type="submission" date="2023-07" db="EMBL/GenBank/DDBJ databases">
        <title>Genomic Encyclopedia of Type Strains, Phase IV (KMG-IV): sequencing the most valuable type-strain genomes for metagenomic binning, comparative biology and taxonomic classification.</title>
        <authorList>
            <person name="Goeker M."/>
        </authorList>
    </citation>
    <scope>NUCLEOTIDE SEQUENCE [LARGE SCALE GENOMIC DNA]</scope>
    <source>
        <strain evidence="2 3">DSM 19619</strain>
    </source>
</reference>